<sequence>MQQLTPKTNPLFGGRAVSWSNKGDKITQGTTNLQPQPPGDASSKPNGVSYVSSNKAWPALEEGGLRSAYYVVHLARIGAAHPIAMATEVVVLREHSLSSVFEPSPRDLEEL</sequence>
<keyword evidence="3" id="KW-1185">Reference proteome</keyword>
<dbReference type="EMBL" id="EQ999979">
    <property type="protein sequence ID" value="EEQ91682.1"/>
    <property type="molecule type" value="Genomic_DNA"/>
</dbReference>
<dbReference type="RefSeq" id="XP_045278171.1">
    <property type="nucleotide sequence ID" value="XM_045422551.1"/>
</dbReference>
<organism evidence="2 3">
    <name type="scientific">Ajellomyces dermatitidis (strain ER-3 / ATCC MYA-2586)</name>
    <name type="common">Blastomyces dermatitidis</name>
    <dbReference type="NCBI Taxonomy" id="559297"/>
    <lineage>
        <taxon>Eukaryota</taxon>
        <taxon>Fungi</taxon>
        <taxon>Dikarya</taxon>
        <taxon>Ascomycota</taxon>
        <taxon>Pezizomycotina</taxon>
        <taxon>Eurotiomycetes</taxon>
        <taxon>Eurotiomycetidae</taxon>
        <taxon>Onygenales</taxon>
        <taxon>Ajellomycetaceae</taxon>
        <taxon>Blastomyces</taxon>
    </lineage>
</organism>
<accession>A0ABP2F741</accession>
<evidence type="ECO:0000313" key="2">
    <source>
        <dbReference type="EMBL" id="EEQ91682.1"/>
    </source>
</evidence>
<reference evidence="3" key="1">
    <citation type="journal article" date="2015" name="PLoS Genet.">
        <title>The dynamic genome and transcriptome of the human fungal pathogen Blastomyces and close relative Emmonsia.</title>
        <authorList>
            <person name="Munoz J.F."/>
            <person name="Gauthier G.M."/>
            <person name="Desjardins C.A."/>
            <person name="Gallo J.E."/>
            <person name="Holder J."/>
            <person name="Sullivan T.D."/>
            <person name="Marty A.J."/>
            <person name="Carmen J.C."/>
            <person name="Chen Z."/>
            <person name="Ding L."/>
            <person name="Gujja S."/>
            <person name="Magrini V."/>
            <person name="Misas E."/>
            <person name="Mitreva M."/>
            <person name="Priest M."/>
            <person name="Saif S."/>
            <person name="Whiston E.A."/>
            <person name="Young S."/>
            <person name="Zeng Q."/>
            <person name="Goldman W.E."/>
            <person name="Mardis E.R."/>
            <person name="Taylor J.W."/>
            <person name="McEwen J.G."/>
            <person name="Clay O.K."/>
            <person name="Klein B.S."/>
            <person name="Cuomo C.A."/>
        </authorList>
    </citation>
    <scope>NUCLEOTIDE SEQUENCE [LARGE SCALE GENOMIC DNA]</scope>
    <source>
        <strain evidence="3">ER-3 / ATCC MYA-2586</strain>
    </source>
</reference>
<name>A0ABP2F741_AJEDR</name>
<dbReference type="Proteomes" id="UP000002039">
    <property type="component" value="Unassembled WGS sequence"/>
</dbReference>
<protein>
    <submittedName>
        <fullName evidence="2">Uncharacterized protein</fullName>
    </submittedName>
</protein>
<evidence type="ECO:0000313" key="3">
    <source>
        <dbReference type="Proteomes" id="UP000002039"/>
    </source>
</evidence>
<proteinExistence type="predicted"/>
<gene>
    <name evidence="2" type="ORF">BDCG_06802</name>
</gene>
<evidence type="ECO:0000256" key="1">
    <source>
        <dbReference type="SAM" id="MobiDB-lite"/>
    </source>
</evidence>
<dbReference type="GeneID" id="69028627"/>
<feature type="region of interest" description="Disordered" evidence="1">
    <location>
        <begin position="1"/>
        <end position="49"/>
    </location>
</feature>